<organism evidence="1 2">
    <name type="scientific">Nakamurella flava</name>
    <dbReference type="NCBI Taxonomy" id="2576308"/>
    <lineage>
        <taxon>Bacteria</taxon>
        <taxon>Bacillati</taxon>
        <taxon>Actinomycetota</taxon>
        <taxon>Actinomycetes</taxon>
        <taxon>Nakamurellales</taxon>
        <taxon>Nakamurellaceae</taxon>
        <taxon>Nakamurella</taxon>
    </lineage>
</organism>
<gene>
    <name evidence="1" type="ORF">FDO65_01970</name>
</gene>
<protein>
    <recommendedName>
        <fullName evidence="3">YdeI/OmpD-associated family protein</fullName>
    </recommendedName>
</protein>
<comment type="caution">
    <text evidence="1">The sequence shown here is derived from an EMBL/GenBank/DDBJ whole genome shotgun (WGS) entry which is preliminary data.</text>
</comment>
<evidence type="ECO:0000313" key="2">
    <source>
        <dbReference type="Proteomes" id="UP000306985"/>
    </source>
</evidence>
<proteinExistence type="predicted"/>
<dbReference type="Proteomes" id="UP000306985">
    <property type="component" value="Unassembled WGS sequence"/>
</dbReference>
<dbReference type="Pfam" id="PF13376">
    <property type="entry name" value="OmdA"/>
    <property type="match status" value="1"/>
</dbReference>
<evidence type="ECO:0000313" key="1">
    <source>
        <dbReference type="EMBL" id="TKV60499.1"/>
    </source>
</evidence>
<keyword evidence="2" id="KW-1185">Reference proteome</keyword>
<dbReference type="EMBL" id="SZZH01000001">
    <property type="protein sequence ID" value="TKV60499.1"/>
    <property type="molecule type" value="Genomic_DNA"/>
</dbReference>
<dbReference type="OrthoDB" id="9796999at2"/>
<reference evidence="1 2" key="1">
    <citation type="submission" date="2019-05" db="EMBL/GenBank/DDBJ databases">
        <title>Nakamurella sp. N5BH11, whole genome shotgun sequence.</title>
        <authorList>
            <person name="Tuo L."/>
        </authorList>
    </citation>
    <scope>NUCLEOTIDE SEQUENCE [LARGE SCALE GENOMIC DNA]</scope>
    <source>
        <strain evidence="1 2">N5BH11</strain>
    </source>
</reference>
<accession>A0A4U6QJU7</accession>
<name>A0A4U6QJU7_9ACTN</name>
<evidence type="ECO:0008006" key="3">
    <source>
        <dbReference type="Google" id="ProtNLM"/>
    </source>
</evidence>
<dbReference type="AlphaFoldDB" id="A0A4U6QJU7"/>
<dbReference type="RefSeq" id="WP_137447803.1">
    <property type="nucleotide sequence ID" value="NZ_SZZH01000001.1"/>
</dbReference>
<sequence>MRADVPEVVCETRAQWRAWLREHCEDATAVWLVTRRTSPDPDYEAAVVEALAVGWVDSTKRSIDADFSALYFVPRRRCSGWARTNKARIAALEAAGDLHARGAAVVAAARADGSWTLLDDVENLVVPDDLAVALDASGGRAFWDAGSRSARRAMLVWLVEAKKPDTRARRIAAIAEHAGRGERPPQFR</sequence>